<reference evidence="2 3" key="1">
    <citation type="submission" date="2014-09" db="EMBL/GenBank/DDBJ databases">
        <authorList>
            <person name="Loux Valentin"/>
            <person name="Dugat Thibaut"/>
        </authorList>
    </citation>
    <scope>NUCLEOTIDE SEQUENCE [LARGE SCALE GENOMIC DNA]</scope>
    <source>
        <strain evidence="2 3">BOV-10_179</strain>
    </source>
</reference>
<evidence type="ECO:0000256" key="1">
    <source>
        <dbReference type="SAM" id="Phobius"/>
    </source>
</evidence>
<keyword evidence="1" id="KW-0472">Membrane</keyword>
<keyword evidence="1" id="KW-1133">Transmembrane helix</keyword>
<name>A0A098EEE1_ANAPH</name>
<sequence length="54" mass="6350">MESFYALFFILVFYVILKLRVCSLVLEDDIKVVGERGFRKPLLRVPVLSVFRTL</sequence>
<proteinExistence type="predicted"/>
<organism evidence="2 3">
    <name type="scientific">Anaplasma phagocytophilum</name>
    <name type="common">Ehrlichia phagocytophila</name>
    <dbReference type="NCBI Taxonomy" id="948"/>
    <lineage>
        <taxon>Bacteria</taxon>
        <taxon>Pseudomonadati</taxon>
        <taxon>Pseudomonadota</taxon>
        <taxon>Alphaproteobacteria</taxon>
        <taxon>Rickettsiales</taxon>
        <taxon>Anaplasmataceae</taxon>
        <taxon>Anaplasma</taxon>
        <taxon>phagocytophilum group</taxon>
    </lineage>
</organism>
<evidence type="ECO:0000313" key="2">
    <source>
        <dbReference type="EMBL" id="CEG20654.1"/>
    </source>
</evidence>
<dbReference type="Proteomes" id="UP000055047">
    <property type="component" value="Unassembled WGS sequence"/>
</dbReference>
<keyword evidence="1" id="KW-0812">Transmembrane</keyword>
<dbReference type="EMBL" id="CCXQ01000051">
    <property type="protein sequence ID" value="CEG20654.1"/>
    <property type="molecule type" value="Genomic_DNA"/>
</dbReference>
<feature type="transmembrane region" description="Helical" evidence="1">
    <location>
        <begin position="6"/>
        <end position="26"/>
    </location>
</feature>
<protein>
    <submittedName>
        <fullName evidence="2">Uncharacterized protein</fullName>
    </submittedName>
</protein>
<accession>A0A098EEE1</accession>
<evidence type="ECO:0000313" key="3">
    <source>
        <dbReference type="Proteomes" id="UP000055047"/>
    </source>
</evidence>
<dbReference type="AlphaFoldDB" id="A0A098EEE1"/>
<gene>
    <name evidence="2" type="ORF">ANAPHAGO_00683</name>
</gene>